<keyword evidence="4" id="KW-1185">Reference proteome</keyword>
<dbReference type="PANTHER" id="PTHR34473">
    <property type="entry name" value="UPF0699 TRANSMEMBRANE PROTEIN YDBS"/>
    <property type="match status" value="1"/>
</dbReference>
<protein>
    <submittedName>
        <fullName evidence="3">Membrane-flanked domain</fullName>
    </submittedName>
</protein>
<dbReference type="Pfam" id="PF03703">
    <property type="entry name" value="bPH_2"/>
    <property type="match status" value="3"/>
</dbReference>
<keyword evidence="1" id="KW-0472">Membrane</keyword>
<dbReference type="RefSeq" id="WP_011563438.1">
    <property type="nucleotide sequence ID" value="NC_008148.1"/>
</dbReference>
<sequence length="498" mass="51926">MSSEPRRLHPAAMVIEGIRAVRRWASAAAIPGLAALLGGLSWWALALLLAGAVLLAAGTVLWGFLSWRATVYRVEGGAFHLRSGVLQKKERTIPLEHVQSVDAVQGVLQRLFGVVEVRIETAGGGSSEPDASLAALSRRAADELRRELGGGGRGGEPGEGGGAGTVRRLSTRELLVAGATSGQIGPAAALIGAASQFFDDLYDRLLSEEAARGLLEALAPHAFAAAALLLLAVGLLAWLLAIAGTVLAYAGFTLSRSPDGRNIHISRGLLSRYEATIPVARIQAVRVVEGVLRQPFGLASLRVESAGYGRDEGVSTTLFPMLPRGEAARLLAAVDPGLAADPPLAPLPRRALRRYALRSALPALAAPLAAAGAWSAGAGAGWLLAALPLPALAALYGALRYRDAGWALAGDRLVARSRLVARTTTIAPRRRLQSRSLLRSPLQRRAGLATFRARIASGGGGTGVEVVDLDLRSAWDLMAALGPRPPSPASGRRPVPSR</sequence>
<feature type="transmembrane region" description="Helical" evidence="1">
    <location>
        <begin position="380"/>
        <end position="399"/>
    </location>
</feature>
<feature type="transmembrane region" description="Helical" evidence="1">
    <location>
        <begin position="43"/>
        <end position="65"/>
    </location>
</feature>
<dbReference type="PIRSF" id="PIRSF026631">
    <property type="entry name" value="UCP026631"/>
    <property type="match status" value="1"/>
</dbReference>
<proteinExistence type="predicted"/>
<dbReference type="AlphaFoldDB" id="Q1AYV8"/>
<reference evidence="3 4" key="1">
    <citation type="submission" date="2006-06" db="EMBL/GenBank/DDBJ databases">
        <title>Complete sequence of Rubrobacter xylanophilus DSM 9941.</title>
        <authorList>
            <consortium name="US DOE Joint Genome Institute"/>
            <person name="Copeland A."/>
            <person name="Lucas S."/>
            <person name="Lapidus A."/>
            <person name="Barry K."/>
            <person name="Detter J.C."/>
            <person name="Glavina del Rio T."/>
            <person name="Hammon N."/>
            <person name="Israni S."/>
            <person name="Dalin E."/>
            <person name="Tice H."/>
            <person name="Pitluck S."/>
            <person name="Munk A.C."/>
            <person name="Brettin T."/>
            <person name="Bruce D."/>
            <person name="Han C."/>
            <person name="Tapia R."/>
            <person name="Gilna P."/>
            <person name="Schmutz J."/>
            <person name="Larimer F."/>
            <person name="Land M."/>
            <person name="Hauser L."/>
            <person name="Kyrpides N."/>
            <person name="Lykidis A."/>
            <person name="da Costa M.S."/>
            <person name="Rainey F.A."/>
            <person name="Empadinhas N."/>
            <person name="Jolivet E."/>
            <person name="Battista J.R."/>
            <person name="Richardson P."/>
        </authorList>
    </citation>
    <scope>NUCLEOTIDE SEQUENCE [LARGE SCALE GENOMIC DNA]</scope>
    <source>
        <strain evidence="4">DSM 9941 / NBRC 16129 / PRD-1</strain>
    </source>
</reference>
<feature type="transmembrane region" description="Helical" evidence="1">
    <location>
        <begin position="218"/>
        <end position="251"/>
    </location>
</feature>
<feature type="domain" description="YdbS-like PH" evidence="2">
    <location>
        <begin position="259"/>
        <end position="332"/>
    </location>
</feature>
<dbReference type="STRING" id="266117.Rxyl_0446"/>
<keyword evidence="1" id="KW-1133">Transmembrane helix</keyword>
<feature type="domain" description="YdbS-like PH" evidence="2">
    <location>
        <begin position="67"/>
        <end position="147"/>
    </location>
</feature>
<organism evidence="3 4">
    <name type="scientific">Rubrobacter xylanophilus (strain DSM 9941 / JCM 11954 / NBRC 16129 / PRD-1)</name>
    <dbReference type="NCBI Taxonomy" id="266117"/>
    <lineage>
        <taxon>Bacteria</taxon>
        <taxon>Bacillati</taxon>
        <taxon>Actinomycetota</taxon>
        <taxon>Rubrobacteria</taxon>
        <taxon>Rubrobacterales</taxon>
        <taxon>Rubrobacteraceae</taxon>
        <taxon>Rubrobacter</taxon>
    </lineage>
</organism>
<feature type="transmembrane region" description="Helical" evidence="1">
    <location>
        <begin position="174"/>
        <end position="198"/>
    </location>
</feature>
<dbReference type="EMBL" id="CP000386">
    <property type="protein sequence ID" value="ABG03420.1"/>
    <property type="molecule type" value="Genomic_DNA"/>
</dbReference>
<dbReference type="Proteomes" id="UP000006637">
    <property type="component" value="Chromosome"/>
</dbReference>
<evidence type="ECO:0000313" key="3">
    <source>
        <dbReference type="EMBL" id="ABG03420.1"/>
    </source>
</evidence>
<dbReference type="PhylomeDB" id="Q1AYV8"/>
<evidence type="ECO:0000259" key="2">
    <source>
        <dbReference type="Pfam" id="PF03703"/>
    </source>
</evidence>
<feature type="transmembrane region" description="Helical" evidence="1">
    <location>
        <begin position="355"/>
        <end position="374"/>
    </location>
</feature>
<evidence type="ECO:0000256" key="1">
    <source>
        <dbReference type="SAM" id="Phobius"/>
    </source>
</evidence>
<accession>Q1AYV8</accession>
<name>Q1AYV8_RUBXD</name>
<keyword evidence="1" id="KW-0812">Transmembrane</keyword>
<dbReference type="PANTHER" id="PTHR34473:SF2">
    <property type="entry name" value="UPF0699 TRANSMEMBRANE PROTEIN YDBT"/>
    <property type="match status" value="1"/>
</dbReference>
<dbReference type="OrthoDB" id="3190163at2"/>
<dbReference type="KEGG" id="rxy:Rxyl_0446"/>
<evidence type="ECO:0000313" key="4">
    <source>
        <dbReference type="Proteomes" id="UP000006637"/>
    </source>
</evidence>
<dbReference type="InterPro" id="IPR005182">
    <property type="entry name" value="YdbS-like_PH"/>
</dbReference>
<feature type="domain" description="YdbS-like PH" evidence="2">
    <location>
        <begin position="401"/>
        <end position="474"/>
    </location>
</feature>
<gene>
    <name evidence="3" type="ordered locus">Rxyl_0446</name>
</gene>
<dbReference type="eggNOG" id="COG3428">
    <property type="taxonomic scope" value="Bacteria"/>
</dbReference>
<dbReference type="InterPro" id="IPR014529">
    <property type="entry name" value="UCP026631"/>
</dbReference>
<feature type="transmembrane region" description="Helical" evidence="1">
    <location>
        <begin position="20"/>
        <end position="37"/>
    </location>
</feature>
<dbReference type="HOGENOM" id="CLU_024617_6_0_11"/>